<keyword evidence="1" id="KW-0812">Transmembrane</keyword>
<evidence type="ECO:0008006" key="4">
    <source>
        <dbReference type="Google" id="ProtNLM"/>
    </source>
</evidence>
<evidence type="ECO:0000256" key="1">
    <source>
        <dbReference type="SAM" id="Phobius"/>
    </source>
</evidence>
<dbReference type="EMBL" id="JACLAW010000012">
    <property type="protein sequence ID" value="MBC2666815.1"/>
    <property type="molecule type" value="Genomic_DNA"/>
</dbReference>
<comment type="caution">
    <text evidence="2">The sequence shown here is derived from an EMBL/GenBank/DDBJ whole genome shotgun (WGS) entry which is preliminary data.</text>
</comment>
<keyword evidence="1" id="KW-0472">Membrane</keyword>
<evidence type="ECO:0000313" key="2">
    <source>
        <dbReference type="EMBL" id="MBC2666815.1"/>
    </source>
</evidence>
<protein>
    <recommendedName>
        <fullName evidence="4">DUF2946 domain-containing protein</fullName>
    </recommendedName>
</protein>
<proteinExistence type="predicted"/>
<accession>A0A7X1FTQ3</accession>
<feature type="transmembrane region" description="Helical" evidence="1">
    <location>
        <begin position="94"/>
        <end position="113"/>
    </location>
</feature>
<name>A0A7X1FTQ3_9SPHN</name>
<reference evidence="2 3" key="1">
    <citation type="submission" date="2020-08" db="EMBL/GenBank/DDBJ databases">
        <title>The genome sequence of type strain Novosphingobium flavum NBRC 111647.</title>
        <authorList>
            <person name="Liu Y."/>
        </authorList>
    </citation>
    <scope>NUCLEOTIDE SEQUENCE [LARGE SCALE GENOMIC DNA]</scope>
    <source>
        <strain evidence="2 3">NBRC 111647</strain>
    </source>
</reference>
<dbReference type="AlphaFoldDB" id="A0A7X1FTQ3"/>
<sequence>MTLLRAFLRDHRKLASLVLAMALLMKALVPAGYMVESGSRVLAVAICADASGGHFTLQIVIPGKTDGEARHDKAEGTCAFSALAMGALGGADPALLLIALAFILLLGLAPAPARRKGPARLRPPLRGPPVPA</sequence>
<gene>
    <name evidence="2" type="ORF">H7F51_14955</name>
</gene>
<dbReference type="RefSeq" id="WP_185665113.1">
    <property type="nucleotide sequence ID" value="NZ_JACLAW010000012.1"/>
</dbReference>
<keyword evidence="3" id="KW-1185">Reference proteome</keyword>
<keyword evidence="1" id="KW-1133">Transmembrane helix</keyword>
<organism evidence="2 3">
    <name type="scientific">Novosphingobium flavum</name>
    <dbReference type="NCBI Taxonomy" id="1778672"/>
    <lineage>
        <taxon>Bacteria</taxon>
        <taxon>Pseudomonadati</taxon>
        <taxon>Pseudomonadota</taxon>
        <taxon>Alphaproteobacteria</taxon>
        <taxon>Sphingomonadales</taxon>
        <taxon>Sphingomonadaceae</taxon>
        <taxon>Novosphingobium</taxon>
    </lineage>
</organism>
<evidence type="ECO:0000313" key="3">
    <source>
        <dbReference type="Proteomes" id="UP000566813"/>
    </source>
</evidence>
<dbReference type="Proteomes" id="UP000566813">
    <property type="component" value="Unassembled WGS sequence"/>
</dbReference>